<dbReference type="RefSeq" id="WP_097803244.1">
    <property type="nucleotide sequence ID" value="NZ_FXYH01000002.1"/>
</dbReference>
<feature type="region of interest" description="Disordered" evidence="1">
    <location>
        <begin position="1"/>
        <end position="28"/>
    </location>
</feature>
<dbReference type="InterPro" id="IPR013217">
    <property type="entry name" value="Methyltransf_12"/>
</dbReference>
<evidence type="ECO:0000259" key="2">
    <source>
        <dbReference type="Pfam" id="PF08242"/>
    </source>
</evidence>
<dbReference type="Pfam" id="PF08242">
    <property type="entry name" value="Methyltransf_12"/>
    <property type="match status" value="1"/>
</dbReference>
<feature type="compositionally biased region" description="Basic and acidic residues" evidence="1">
    <location>
        <begin position="14"/>
        <end position="24"/>
    </location>
</feature>
<dbReference type="Proteomes" id="UP000220836">
    <property type="component" value="Unassembled WGS sequence"/>
</dbReference>
<dbReference type="Gene3D" id="3.40.50.150">
    <property type="entry name" value="Vaccinia Virus protein VP39"/>
    <property type="match status" value="1"/>
</dbReference>
<protein>
    <recommendedName>
        <fullName evidence="2">Methyltransferase type 12 domain-containing protein</fullName>
    </recommendedName>
</protein>
<dbReference type="SUPFAM" id="SSF53335">
    <property type="entry name" value="S-adenosyl-L-methionine-dependent methyltransferases"/>
    <property type="match status" value="1"/>
</dbReference>
<dbReference type="OrthoDB" id="649979at2"/>
<reference evidence="3 4" key="1">
    <citation type="submission" date="2017-05" db="EMBL/GenBank/DDBJ databases">
        <authorList>
            <person name="Song R."/>
            <person name="Chenine A.L."/>
            <person name="Ruprecht R.M."/>
        </authorList>
    </citation>
    <scope>NUCLEOTIDE SEQUENCE [LARGE SCALE GENOMIC DNA]</scope>
    <source>
        <strain evidence="3 4">CECT 8663</strain>
    </source>
</reference>
<dbReference type="InterPro" id="IPR029063">
    <property type="entry name" value="SAM-dependent_MTases_sf"/>
</dbReference>
<accession>A0A238JZP7</accession>
<dbReference type="EMBL" id="FXYH01000002">
    <property type="protein sequence ID" value="SMX36105.1"/>
    <property type="molecule type" value="Genomic_DNA"/>
</dbReference>
<name>A0A238JZP7_9RHOB</name>
<evidence type="ECO:0000313" key="3">
    <source>
        <dbReference type="EMBL" id="SMX36105.1"/>
    </source>
</evidence>
<keyword evidence="4" id="KW-1185">Reference proteome</keyword>
<gene>
    <name evidence="3" type="ORF">PEV8663_00701</name>
</gene>
<organism evidence="3 4">
    <name type="scientific">Pelagimonas varians</name>
    <dbReference type="NCBI Taxonomy" id="696760"/>
    <lineage>
        <taxon>Bacteria</taxon>
        <taxon>Pseudomonadati</taxon>
        <taxon>Pseudomonadota</taxon>
        <taxon>Alphaproteobacteria</taxon>
        <taxon>Rhodobacterales</taxon>
        <taxon>Roseobacteraceae</taxon>
        <taxon>Pelagimonas</taxon>
    </lineage>
</organism>
<dbReference type="AlphaFoldDB" id="A0A238JZP7"/>
<dbReference type="CDD" id="cd02440">
    <property type="entry name" value="AdoMet_MTases"/>
    <property type="match status" value="1"/>
</dbReference>
<feature type="domain" description="Methyltransferase type 12" evidence="2">
    <location>
        <begin position="56"/>
        <end position="152"/>
    </location>
</feature>
<sequence length="399" mass="42832">MVSVKEQYEAYPYPERDPKDEAKRLITGSPSNPLELDHFLFGGQRDWSQPLRVLVAGGGTGDGLIQLAQILTSAGAPYEITYVDLSTASRAVAEARARARGLTGIRFETGSLLDAPDYGEFDYIDSCGVLHHLPDPSAGFAALRAALAPGGGFGFMVYAPYGRSGVYPLQEGFGTLLEGLPPKERLATARKIVDALPQGHPFKNNPNLTDHQTSDAGFYDLLLHGQDRAYDVPDLLDVLDQTDWQLQSFCTPALYDLNRITPRPADMTDAAAMSVAEKLTGTIRLHVGYALPKGADRKIAKGSNRALIPHLRGVQPAALAKAVAAGKPLPIGADGVKVQARLPKTAAPLIAGINGQRSLAQIAKANRMDALSFGMAWTPVETLLCGWGMMLYSSLLARR</sequence>
<evidence type="ECO:0000313" key="4">
    <source>
        <dbReference type="Proteomes" id="UP000220836"/>
    </source>
</evidence>
<proteinExistence type="predicted"/>
<evidence type="ECO:0000256" key="1">
    <source>
        <dbReference type="SAM" id="MobiDB-lite"/>
    </source>
</evidence>